<dbReference type="Proteomes" id="UP000238634">
    <property type="component" value="Unassembled WGS sequence"/>
</dbReference>
<dbReference type="RefSeq" id="WP_073069138.1">
    <property type="nucleotide sequence ID" value="NZ_MPPI01000001.1"/>
</dbReference>
<comment type="caution">
    <text evidence="1">The sequence shown here is derived from an EMBL/GenBank/DDBJ whole genome shotgun (WGS) entry which is preliminary data.</text>
</comment>
<gene>
    <name evidence="1" type="ORF">C7B65_01545</name>
</gene>
<evidence type="ECO:0000313" key="2">
    <source>
        <dbReference type="Proteomes" id="UP000238634"/>
    </source>
</evidence>
<reference evidence="1 2" key="2">
    <citation type="submission" date="2018-03" db="EMBL/GenBank/DDBJ databases">
        <title>The ancient ancestry and fast evolution of plastids.</title>
        <authorList>
            <person name="Moore K.R."/>
            <person name="Magnabosco C."/>
            <person name="Momper L."/>
            <person name="Gold D.A."/>
            <person name="Bosak T."/>
            <person name="Fournier G.P."/>
        </authorList>
    </citation>
    <scope>NUCLEOTIDE SEQUENCE [LARGE SCALE GENOMIC DNA]</scope>
    <source>
        <strain evidence="1 2">ULC007</strain>
    </source>
</reference>
<proteinExistence type="predicted"/>
<keyword evidence="2" id="KW-1185">Reference proteome</keyword>
<protein>
    <submittedName>
        <fullName evidence="1">Uncharacterized protein</fullName>
    </submittedName>
</protein>
<reference evidence="1 2" key="1">
    <citation type="submission" date="2018-02" db="EMBL/GenBank/DDBJ databases">
        <authorList>
            <person name="Cohen D.B."/>
            <person name="Kent A.D."/>
        </authorList>
    </citation>
    <scope>NUCLEOTIDE SEQUENCE [LARGE SCALE GENOMIC DNA]</scope>
    <source>
        <strain evidence="1 2">ULC007</strain>
    </source>
</reference>
<accession>A0A2T1DNP3</accession>
<name>A0A2T1DNP3_9CYAN</name>
<organism evidence="1 2">
    <name type="scientific">Phormidesmis priestleyi ULC007</name>
    <dbReference type="NCBI Taxonomy" id="1920490"/>
    <lineage>
        <taxon>Bacteria</taxon>
        <taxon>Bacillati</taxon>
        <taxon>Cyanobacteriota</taxon>
        <taxon>Cyanophyceae</taxon>
        <taxon>Leptolyngbyales</taxon>
        <taxon>Leptolyngbyaceae</taxon>
        <taxon>Phormidesmis</taxon>
    </lineage>
</organism>
<sequence>MQSLLAIAVFVMLTGGVIFGVSRYRHPAKSEQPTELQDSTATAPPAIAAMLVSDQATVHSEPEFKPSAIADPWEIDSTPTIAALTEEGMPD</sequence>
<dbReference type="AlphaFoldDB" id="A0A2T1DNP3"/>
<evidence type="ECO:0000313" key="1">
    <source>
        <dbReference type="EMBL" id="PSB22118.1"/>
    </source>
</evidence>
<dbReference type="EMBL" id="PVWG01000001">
    <property type="protein sequence ID" value="PSB22118.1"/>
    <property type="molecule type" value="Genomic_DNA"/>
</dbReference>